<evidence type="ECO:0000256" key="1">
    <source>
        <dbReference type="SAM" id="MobiDB-lite"/>
    </source>
</evidence>
<accession>A0AAD1TGI7</accession>
<dbReference type="EMBL" id="OW240923">
    <property type="protein sequence ID" value="CAH2325714.1"/>
    <property type="molecule type" value="Genomic_DNA"/>
</dbReference>
<feature type="compositionally biased region" description="Low complexity" evidence="1">
    <location>
        <begin position="43"/>
        <end position="54"/>
    </location>
</feature>
<sequence>MEGDGDGGRWPLSSPLRRGAEPPIARSPPLRTGGGDPSPTLPDTGATADTDGGALQATPSSSGPHNGGHHTVIVMTRLTAILNAFLAKLETRERQAKAFTR</sequence>
<reference evidence="2" key="1">
    <citation type="submission" date="2022-03" db="EMBL/GenBank/DDBJ databases">
        <authorList>
            <person name="Alioto T."/>
            <person name="Alioto T."/>
            <person name="Gomez Garrido J."/>
        </authorList>
    </citation>
    <scope>NUCLEOTIDE SEQUENCE</scope>
</reference>
<evidence type="ECO:0000313" key="2">
    <source>
        <dbReference type="EMBL" id="CAH2325714.1"/>
    </source>
</evidence>
<proteinExistence type="predicted"/>
<dbReference type="Proteomes" id="UP001295444">
    <property type="component" value="Chromosome 12"/>
</dbReference>
<keyword evidence="3" id="KW-1185">Reference proteome</keyword>
<protein>
    <submittedName>
        <fullName evidence="2">Uncharacterized protein</fullName>
    </submittedName>
</protein>
<feature type="region of interest" description="Disordered" evidence="1">
    <location>
        <begin position="1"/>
        <end position="70"/>
    </location>
</feature>
<name>A0AAD1TGI7_PELCU</name>
<dbReference type="AlphaFoldDB" id="A0AAD1TGI7"/>
<organism evidence="2 3">
    <name type="scientific">Pelobates cultripes</name>
    <name type="common">Western spadefoot toad</name>
    <dbReference type="NCBI Taxonomy" id="61616"/>
    <lineage>
        <taxon>Eukaryota</taxon>
        <taxon>Metazoa</taxon>
        <taxon>Chordata</taxon>
        <taxon>Craniata</taxon>
        <taxon>Vertebrata</taxon>
        <taxon>Euteleostomi</taxon>
        <taxon>Amphibia</taxon>
        <taxon>Batrachia</taxon>
        <taxon>Anura</taxon>
        <taxon>Pelobatoidea</taxon>
        <taxon>Pelobatidae</taxon>
        <taxon>Pelobates</taxon>
    </lineage>
</organism>
<evidence type="ECO:0000313" key="3">
    <source>
        <dbReference type="Proteomes" id="UP001295444"/>
    </source>
</evidence>
<gene>
    <name evidence="2" type="ORF">PECUL_23A009554</name>
</gene>